<feature type="compositionally biased region" description="Polar residues" evidence="1">
    <location>
        <begin position="45"/>
        <end position="55"/>
    </location>
</feature>
<sequence length="90" mass="10310">MLEKLHRYLFSSIFRLLAFVNTLRSGGIGRPPASRRQLKKKNWGQRPSNLSHGHRYTTLQSPTNFVFAPSNPTCRIIKFPQPGPMVTDIM</sequence>
<comment type="caution">
    <text evidence="2">The sequence shown here is derived from an EMBL/GenBank/DDBJ whole genome shotgun (WGS) entry which is preliminary data.</text>
</comment>
<feature type="region of interest" description="Disordered" evidence="1">
    <location>
        <begin position="27"/>
        <end position="55"/>
    </location>
</feature>
<protein>
    <submittedName>
        <fullName evidence="2">Uncharacterized protein</fullName>
    </submittedName>
</protein>
<keyword evidence="3" id="KW-1185">Reference proteome</keyword>
<gene>
    <name evidence="2" type="ORF">BDZ94DRAFT_1264713</name>
</gene>
<evidence type="ECO:0000256" key="1">
    <source>
        <dbReference type="SAM" id="MobiDB-lite"/>
    </source>
</evidence>
<dbReference type="EMBL" id="MU150290">
    <property type="protein sequence ID" value="KAF9461036.1"/>
    <property type="molecule type" value="Genomic_DNA"/>
</dbReference>
<accession>A0A9P5Y3V3</accession>
<dbReference type="Proteomes" id="UP000807353">
    <property type="component" value="Unassembled WGS sequence"/>
</dbReference>
<proteinExistence type="predicted"/>
<evidence type="ECO:0000313" key="3">
    <source>
        <dbReference type="Proteomes" id="UP000807353"/>
    </source>
</evidence>
<dbReference type="AlphaFoldDB" id="A0A9P5Y3V3"/>
<evidence type="ECO:0000313" key="2">
    <source>
        <dbReference type="EMBL" id="KAF9461036.1"/>
    </source>
</evidence>
<reference evidence="2" key="1">
    <citation type="submission" date="2020-11" db="EMBL/GenBank/DDBJ databases">
        <authorList>
            <consortium name="DOE Joint Genome Institute"/>
            <person name="Ahrendt S."/>
            <person name="Riley R."/>
            <person name="Andreopoulos W."/>
            <person name="Labutti K."/>
            <person name="Pangilinan J."/>
            <person name="Ruiz-Duenas F.J."/>
            <person name="Barrasa J.M."/>
            <person name="Sanchez-Garcia M."/>
            <person name="Camarero S."/>
            <person name="Miyauchi S."/>
            <person name="Serrano A."/>
            <person name="Linde D."/>
            <person name="Babiker R."/>
            <person name="Drula E."/>
            <person name="Ayuso-Fernandez I."/>
            <person name="Pacheco R."/>
            <person name="Padilla G."/>
            <person name="Ferreira P."/>
            <person name="Barriuso J."/>
            <person name="Kellner H."/>
            <person name="Castanera R."/>
            <person name="Alfaro M."/>
            <person name="Ramirez L."/>
            <person name="Pisabarro A.G."/>
            <person name="Kuo A."/>
            <person name="Tritt A."/>
            <person name="Lipzen A."/>
            <person name="He G."/>
            <person name="Yan M."/>
            <person name="Ng V."/>
            <person name="Cullen D."/>
            <person name="Martin F."/>
            <person name="Rosso M.-N."/>
            <person name="Henrissat B."/>
            <person name="Hibbett D."/>
            <person name="Martinez A.T."/>
            <person name="Grigoriev I.V."/>
        </authorList>
    </citation>
    <scope>NUCLEOTIDE SEQUENCE</scope>
    <source>
        <strain evidence="2">CBS 247.69</strain>
    </source>
</reference>
<name>A0A9P5Y3V3_9AGAR</name>
<organism evidence="2 3">
    <name type="scientific">Collybia nuda</name>
    <dbReference type="NCBI Taxonomy" id="64659"/>
    <lineage>
        <taxon>Eukaryota</taxon>
        <taxon>Fungi</taxon>
        <taxon>Dikarya</taxon>
        <taxon>Basidiomycota</taxon>
        <taxon>Agaricomycotina</taxon>
        <taxon>Agaricomycetes</taxon>
        <taxon>Agaricomycetidae</taxon>
        <taxon>Agaricales</taxon>
        <taxon>Tricholomatineae</taxon>
        <taxon>Clitocybaceae</taxon>
        <taxon>Collybia</taxon>
    </lineage>
</organism>